<evidence type="ECO:0000313" key="1">
    <source>
        <dbReference type="EMBL" id="SMH32168.1"/>
    </source>
</evidence>
<keyword evidence="2" id="KW-1185">Reference proteome</keyword>
<protein>
    <submittedName>
        <fullName evidence="1">Uncharacterized protein</fullName>
    </submittedName>
</protein>
<proteinExistence type="predicted"/>
<gene>
    <name evidence="1" type="ORF">SAMN06295885_0698</name>
</gene>
<name>A0A1X7N6G8_9MICO</name>
<reference evidence="2" key="1">
    <citation type="submission" date="2017-04" db="EMBL/GenBank/DDBJ databases">
        <authorList>
            <person name="Varghese N."/>
            <person name="Submissions S."/>
        </authorList>
    </citation>
    <scope>NUCLEOTIDE SEQUENCE [LARGE SCALE GENOMIC DNA]</scope>
    <source>
        <strain evidence="2">VKM Ac-2121</strain>
    </source>
</reference>
<dbReference type="AlphaFoldDB" id="A0A1X7N6G8"/>
<dbReference type="EMBL" id="FXBM01000001">
    <property type="protein sequence ID" value="SMH32168.1"/>
    <property type="molecule type" value="Genomic_DNA"/>
</dbReference>
<accession>A0A1X7N6G8</accession>
<dbReference type="Proteomes" id="UP000193711">
    <property type="component" value="Unassembled WGS sequence"/>
</dbReference>
<evidence type="ECO:0000313" key="2">
    <source>
        <dbReference type="Proteomes" id="UP000193711"/>
    </source>
</evidence>
<sequence>MTSRQQTQLTVKEFVSLFIHSFILDFHPTSTDGPSMIWVVSDRDRHKRLYSVTFERVIALFRRVGNEDLVFYAGPFDGNAVRLSQHDIVDAGFSTYDPFPDVANWTATPTALQVAFPALDWPPPRPDER</sequence>
<organism evidence="1 2">
    <name type="scientific">Rathayibacter oskolensis</name>
    <dbReference type="NCBI Taxonomy" id="1891671"/>
    <lineage>
        <taxon>Bacteria</taxon>
        <taxon>Bacillati</taxon>
        <taxon>Actinomycetota</taxon>
        <taxon>Actinomycetes</taxon>
        <taxon>Micrococcales</taxon>
        <taxon>Microbacteriaceae</taxon>
        <taxon>Rathayibacter</taxon>
    </lineage>
</organism>